<sequence length="527" mass="57011">MMSGCAADALTLDIKTEDDGSADIHVEQNLASRSAINSHSPVGTVPAKFIPKYIIRKPNEVAKKVVLKRFPVAQNHPVAPKLECKDVEGAAMPSDGFFLPQNAGVLSVVDKPEDGTARFWQTPSGKLIKLEPRSGGNAAEGTRNSVPGVITYSRPKLIRLPNGKLARIARRRIPTSLIHPPTALRSDKLPVSIKQFITGKEQMDGPSATAAVTSSGPIDVSTLMGNDSSNDGSSLFEVRKEESAPIIKTEPMDEEEMLNDRQHFVTSAVPPSTSQPSLAAALNDLSTASPQVNDLVRIVDEPLFNPNRSNCPLECCKVCRTVLPGMKKHLLSVEARLGNLVETVQNLIIHINPKDREAAEAAKKSEAYSLGSSDNIQRRLPPGFPTIRLINANTGKKVEDTRPNQLVVPIKSEVQEGNGGESSQGTQGTPRPNVMKIVRTVPSSATPQSSAPSTTTQRYVVGGTRFIVADRAKASRTVYATNRESVKATYLGCELICTICNEVCLINNRRLSRSQQALRIYFFSALP</sequence>
<dbReference type="Proteomes" id="UP001303046">
    <property type="component" value="Unassembled WGS sequence"/>
</dbReference>
<evidence type="ECO:0000313" key="2">
    <source>
        <dbReference type="EMBL" id="KAK6739777.1"/>
    </source>
</evidence>
<accession>A0ABR1CN53</accession>
<comment type="caution">
    <text evidence="2">The sequence shown here is derived from an EMBL/GenBank/DDBJ whole genome shotgun (WGS) entry which is preliminary data.</text>
</comment>
<keyword evidence="3" id="KW-1185">Reference proteome</keyword>
<name>A0ABR1CN53_NECAM</name>
<dbReference type="EMBL" id="JAVFWL010000003">
    <property type="protein sequence ID" value="KAK6739777.1"/>
    <property type="molecule type" value="Genomic_DNA"/>
</dbReference>
<protein>
    <submittedName>
        <fullName evidence="2">Uncharacterized protein</fullName>
    </submittedName>
</protein>
<evidence type="ECO:0000256" key="1">
    <source>
        <dbReference type="SAM" id="MobiDB-lite"/>
    </source>
</evidence>
<gene>
    <name evidence="2" type="primary">Necator_chrIII.g9099</name>
    <name evidence="2" type="ORF">RB195_008334</name>
</gene>
<feature type="region of interest" description="Disordered" evidence="1">
    <location>
        <begin position="411"/>
        <end position="433"/>
    </location>
</feature>
<proteinExistence type="predicted"/>
<evidence type="ECO:0000313" key="3">
    <source>
        <dbReference type="Proteomes" id="UP001303046"/>
    </source>
</evidence>
<reference evidence="2 3" key="1">
    <citation type="submission" date="2023-08" db="EMBL/GenBank/DDBJ databases">
        <title>A Necator americanus chromosomal reference genome.</title>
        <authorList>
            <person name="Ilik V."/>
            <person name="Petrzelkova K.J."/>
            <person name="Pardy F."/>
            <person name="Fuh T."/>
            <person name="Niatou-Singa F.S."/>
            <person name="Gouil Q."/>
            <person name="Baker L."/>
            <person name="Ritchie M.E."/>
            <person name="Jex A.R."/>
            <person name="Gazzola D."/>
            <person name="Li H."/>
            <person name="Toshio Fujiwara R."/>
            <person name="Zhan B."/>
            <person name="Aroian R.V."/>
            <person name="Pafco B."/>
            <person name="Schwarz E.M."/>
        </authorList>
    </citation>
    <scope>NUCLEOTIDE SEQUENCE [LARGE SCALE GENOMIC DNA]</scope>
    <source>
        <strain evidence="2 3">Aroian</strain>
        <tissue evidence="2">Whole animal</tissue>
    </source>
</reference>
<organism evidence="2 3">
    <name type="scientific">Necator americanus</name>
    <name type="common">Human hookworm</name>
    <dbReference type="NCBI Taxonomy" id="51031"/>
    <lineage>
        <taxon>Eukaryota</taxon>
        <taxon>Metazoa</taxon>
        <taxon>Ecdysozoa</taxon>
        <taxon>Nematoda</taxon>
        <taxon>Chromadorea</taxon>
        <taxon>Rhabditida</taxon>
        <taxon>Rhabditina</taxon>
        <taxon>Rhabditomorpha</taxon>
        <taxon>Strongyloidea</taxon>
        <taxon>Ancylostomatidae</taxon>
        <taxon>Bunostominae</taxon>
        <taxon>Necator</taxon>
    </lineage>
</organism>